<keyword evidence="1" id="KW-0812">Transmembrane</keyword>
<dbReference type="EMBL" id="JAHLFN010000023">
    <property type="protein sequence ID" value="MBU3841934.1"/>
    <property type="molecule type" value="Genomic_DNA"/>
</dbReference>
<organism evidence="2 3">
    <name type="scientific">Candidatus Fusobacterium pullicola</name>
    <dbReference type="NCBI Taxonomy" id="2838601"/>
    <lineage>
        <taxon>Bacteria</taxon>
        <taxon>Fusobacteriati</taxon>
        <taxon>Fusobacteriota</taxon>
        <taxon>Fusobacteriia</taxon>
        <taxon>Fusobacteriales</taxon>
        <taxon>Fusobacteriaceae</taxon>
        <taxon>Fusobacterium</taxon>
    </lineage>
</organism>
<reference evidence="2" key="1">
    <citation type="journal article" date="2021" name="PeerJ">
        <title>Extensive microbial diversity within the chicken gut microbiome revealed by metagenomics and culture.</title>
        <authorList>
            <person name="Gilroy R."/>
            <person name="Ravi A."/>
            <person name="Getino M."/>
            <person name="Pursley I."/>
            <person name="Horton D.L."/>
            <person name="Alikhan N.F."/>
            <person name="Baker D."/>
            <person name="Gharbi K."/>
            <person name="Hall N."/>
            <person name="Watson M."/>
            <person name="Adriaenssens E.M."/>
            <person name="Foster-Nyarko E."/>
            <person name="Jarju S."/>
            <person name="Secka A."/>
            <person name="Antonio M."/>
            <person name="Oren A."/>
            <person name="Chaudhuri R.R."/>
            <person name="La Ragione R."/>
            <person name="Hildebrand F."/>
            <person name="Pallen M.J."/>
        </authorList>
    </citation>
    <scope>NUCLEOTIDE SEQUENCE</scope>
    <source>
        <strain evidence="2">A6-441</strain>
    </source>
</reference>
<evidence type="ECO:0000313" key="3">
    <source>
        <dbReference type="Proteomes" id="UP000724657"/>
    </source>
</evidence>
<dbReference type="AlphaFoldDB" id="A0A9E2KY36"/>
<comment type="caution">
    <text evidence="2">The sequence shown here is derived from an EMBL/GenBank/DDBJ whole genome shotgun (WGS) entry which is preliminary data.</text>
</comment>
<evidence type="ECO:0000256" key="1">
    <source>
        <dbReference type="SAM" id="Phobius"/>
    </source>
</evidence>
<accession>A0A9E2KY36</accession>
<evidence type="ECO:0000313" key="2">
    <source>
        <dbReference type="EMBL" id="MBU3841934.1"/>
    </source>
</evidence>
<sequence length="54" mass="6731">MKKKNTVRLQWFLNKLVKLFLFPLLIVGILLRTYDNIFKKNQKKKKRVSYNLWY</sequence>
<dbReference type="Proteomes" id="UP000724657">
    <property type="component" value="Unassembled WGS sequence"/>
</dbReference>
<protein>
    <submittedName>
        <fullName evidence="2">Uncharacterized protein</fullName>
    </submittedName>
</protein>
<reference evidence="2" key="2">
    <citation type="submission" date="2021-04" db="EMBL/GenBank/DDBJ databases">
        <authorList>
            <person name="Gilroy R."/>
        </authorList>
    </citation>
    <scope>NUCLEOTIDE SEQUENCE</scope>
    <source>
        <strain evidence="2">A6-441</strain>
    </source>
</reference>
<proteinExistence type="predicted"/>
<gene>
    <name evidence="2" type="ORF">IAA47_02955</name>
</gene>
<name>A0A9E2KY36_9FUSO</name>
<keyword evidence="1" id="KW-1133">Transmembrane helix</keyword>
<keyword evidence="1" id="KW-0472">Membrane</keyword>
<feature type="transmembrane region" description="Helical" evidence="1">
    <location>
        <begin position="20"/>
        <end position="38"/>
    </location>
</feature>